<evidence type="ECO:0000313" key="2">
    <source>
        <dbReference type="EnsemblMetazoa" id="OVOC765.1"/>
    </source>
</evidence>
<keyword evidence="3" id="KW-1185">Reference proteome</keyword>
<evidence type="ECO:0000313" key="3">
    <source>
        <dbReference type="Proteomes" id="UP000024404"/>
    </source>
</evidence>
<proteinExistence type="predicted"/>
<feature type="compositionally biased region" description="Polar residues" evidence="1">
    <location>
        <begin position="30"/>
        <end position="54"/>
    </location>
</feature>
<dbReference type="AlphaFoldDB" id="A0A8R1XZK4"/>
<organism evidence="2 3">
    <name type="scientific">Onchocerca volvulus</name>
    <dbReference type="NCBI Taxonomy" id="6282"/>
    <lineage>
        <taxon>Eukaryota</taxon>
        <taxon>Metazoa</taxon>
        <taxon>Ecdysozoa</taxon>
        <taxon>Nematoda</taxon>
        <taxon>Chromadorea</taxon>
        <taxon>Rhabditida</taxon>
        <taxon>Spirurina</taxon>
        <taxon>Spiruromorpha</taxon>
        <taxon>Filarioidea</taxon>
        <taxon>Onchocercidae</taxon>
        <taxon>Onchocerca</taxon>
    </lineage>
</organism>
<dbReference type="Proteomes" id="UP000024404">
    <property type="component" value="Unassembled WGS sequence"/>
</dbReference>
<feature type="region of interest" description="Disordered" evidence="1">
    <location>
        <begin position="22"/>
        <end position="54"/>
    </location>
</feature>
<protein>
    <submittedName>
        <fullName evidence="2">Uncharacterized protein</fullName>
    </submittedName>
</protein>
<evidence type="ECO:0000256" key="1">
    <source>
        <dbReference type="SAM" id="MobiDB-lite"/>
    </source>
</evidence>
<reference evidence="3" key="1">
    <citation type="submission" date="2013-10" db="EMBL/GenBank/DDBJ databases">
        <title>Genome sequencing of Onchocerca volvulus.</title>
        <authorList>
            <person name="Cotton J."/>
            <person name="Tsai J."/>
            <person name="Stanley E."/>
            <person name="Tracey A."/>
            <person name="Holroyd N."/>
            <person name="Lustigman S."/>
            <person name="Berriman M."/>
        </authorList>
    </citation>
    <scope>NUCLEOTIDE SEQUENCE</scope>
</reference>
<dbReference type="EnsemblMetazoa" id="OVOC765.1">
    <property type="protein sequence ID" value="OVOC765.1"/>
    <property type="gene ID" value="WBGene00237574"/>
</dbReference>
<dbReference type="EMBL" id="CMVM020000020">
    <property type="status" value="NOT_ANNOTATED_CDS"/>
    <property type="molecule type" value="Genomic_DNA"/>
</dbReference>
<accession>A0A8R1XZK4</accession>
<name>A0A8R1XZK4_ONCVO</name>
<reference evidence="2" key="2">
    <citation type="submission" date="2022-06" db="UniProtKB">
        <authorList>
            <consortium name="EnsemblMetazoa"/>
        </authorList>
    </citation>
    <scope>IDENTIFICATION</scope>
</reference>
<sequence length="54" mass="6408">MSVPIKYFHQFRKNRRDRFDLSGGYLVHQQHPTAQQRPLTSYPHNSAENEPTLI</sequence>